<dbReference type="AlphaFoldDB" id="A0A9W4CZI6"/>
<sequence length="57" mass="6423">MSQAKAQEFEGLLQAEGVKPHITRENTGGKDKDSEKVTDLKIIIVSWIDNYNQGYID</sequence>
<name>A0A9W4CZI6_BLUGR</name>
<accession>A0A9W4CZI6</accession>
<gene>
    <name evidence="1" type="ORF">BGTH12_LOCUS2580</name>
</gene>
<evidence type="ECO:0000313" key="1">
    <source>
        <dbReference type="EMBL" id="CAD6501222.1"/>
    </source>
</evidence>
<organism evidence="1 2">
    <name type="scientific">Blumeria graminis f. sp. triticale</name>
    <dbReference type="NCBI Taxonomy" id="1689686"/>
    <lineage>
        <taxon>Eukaryota</taxon>
        <taxon>Fungi</taxon>
        <taxon>Dikarya</taxon>
        <taxon>Ascomycota</taxon>
        <taxon>Pezizomycotina</taxon>
        <taxon>Leotiomycetes</taxon>
        <taxon>Erysiphales</taxon>
        <taxon>Erysiphaceae</taxon>
        <taxon>Blumeria</taxon>
    </lineage>
</organism>
<proteinExistence type="predicted"/>
<protein>
    <submittedName>
        <fullName evidence="1">BgTH12-01476</fullName>
    </submittedName>
</protein>
<reference evidence="1" key="1">
    <citation type="submission" date="2020-10" db="EMBL/GenBank/DDBJ databases">
        <authorList>
            <person name="Muller C M."/>
        </authorList>
    </citation>
    <scope>NUCLEOTIDE SEQUENCE</scope>
    <source>
        <strain evidence="1">THUN-12</strain>
    </source>
</reference>
<dbReference type="EMBL" id="CAJHIT010000005">
    <property type="protein sequence ID" value="CAD6501222.1"/>
    <property type="molecule type" value="Genomic_DNA"/>
</dbReference>
<comment type="caution">
    <text evidence="1">The sequence shown here is derived from an EMBL/GenBank/DDBJ whole genome shotgun (WGS) entry which is preliminary data.</text>
</comment>
<dbReference type="Proteomes" id="UP000683417">
    <property type="component" value="Unassembled WGS sequence"/>
</dbReference>
<evidence type="ECO:0000313" key="2">
    <source>
        <dbReference type="Proteomes" id="UP000683417"/>
    </source>
</evidence>